<dbReference type="EMBL" id="JACHIG010000006">
    <property type="protein sequence ID" value="MBB5033439.1"/>
    <property type="molecule type" value="Genomic_DNA"/>
</dbReference>
<dbReference type="InterPro" id="IPR051083">
    <property type="entry name" value="GrpII_Intron_Splice-Mob/Def"/>
</dbReference>
<dbReference type="CDD" id="cd01646">
    <property type="entry name" value="RT_Bac_retron_I"/>
    <property type="match status" value="1"/>
</dbReference>
<dbReference type="InterPro" id="IPR043502">
    <property type="entry name" value="DNA/RNA_pol_sf"/>
</dbReference>
<feature type="domain" description="Reverse transcriptase" evidence="2">
    <location>
        <begin position="1"/>
        <end position="251"/>
    </location>
</feature>
<evidence type="ECO:0000256" key="1">
    <source>
        <dbReference type="ARBA" id="ARBA00034120"/>
    </source>
</evidence>
<dbReference type="SUPFAM" id="SSF56672">
    <property type="entry name" value="DNA/RNA polymerases"/>
    <property type="match status" value="1"/>
</dbReference>
<keyword evidence="4" id="KW-1185">Reference proteome</keyword>
<reference evidence="3 4" key="1">
    <citation type="submission" date="2020-08" db="EMBL/GenBank/DDBJ databases">
        <title>Genomic Encyclopedia of Type Strains, Phase IV (KMG-IV): sequencing the most valuable type-strain genomes for metagenomic binning, comparative biology and taxonomic classification.</title>
        <authorList>
            <person name="Goeker M."/>
        </authorList>
    </citation>
    <scope>NUCLEOTIDE SEQUENCE [LARGE SCALE GENOMIC DNA]</scope>
    <source>
        <strain evidence="3 4">DSM 12252</strain>
    </source>
</reference>
<sequence length="400" mass="47194">MSSPPFTEGQLRFYMRQQDVRTYQLGDSEDEVLKQVLLARDSLNSPTYSLGLNKPFLKGQELVFEPARLEDKLFLRYLNGRLRRFYKITPPNRNAIVRQLSVILKSDAYLNFVRADIKRFFRTINFRWLIERLRMDGFLSALELNTIIQIEHFSSKFHALGIPWGLSISSTLAEIFLLEFDEKLRETKQVYYYRRFVDDMILVASENAQNILDRITEVLESQSLKLNKIKTIAVSESHTVPIKLDYLGYQFTRALQKSKKPADVTISISKSKCERLRQRIIESFSDFYKNGDWFLLRDRIKSLTGNYTINKSAHSSPIRTGIFYNYSEITTAKTQLAEIDEFLRLRFVRLRAFLNRRGRVRQAQQIKSLMKYSFVIGWEKRILHRFSQLRLQQISTAWSE</sequence>
<dbReference type="PANTHER" id="PTHR34047:SF8">
    <property type="entry name" value="PROTEIN YKFC"/>
    <property type="match status" value="1"/>
</dbReference>
<dbReference type="RefSeq" id="WP_184340369.1">
    <property type="nucleotide sequence ID" value="NZ_JACHIG010000006.1"/>
</dbReference>
<comment type="caution">
    <text evidence="3">The sequence shown here is derived from an EMBL/GenBank/DDBJ whole genome shotgun (WGS) entry which is preliminary data.</text>
</comment>
<name>A0A7W8DKN4_9BACT</name>
<proteinExistence type="inferred from homology"/>
<dbReference type="PANTHER" id="PTHR34047">
    <property type="entry name" value="NUCLEAR INTRON MATURASE 1, MITOCHONDRIAL-RELATED"/>
    <property type="match status" value="1"/>
</dbReference>
<comment type="similarity">
    <text evidence="1">Belongs to the bacterial reverse transcriptase family.</text>
</comment>
<dbReference type="Proteomes" id="UP000590740">
    <property type="component" value="Unassembled WGS sequence"/>
</dbReference>
<dbReference type="AlphaFoldDB" id="A0A7W8DKN4"/>
<gene>
    <name evidence="3" type="ORF">HNQ65_003027</name>
</gene>
<dbReference type="Pfam" id="PF00078">
    <property type="entry name" value="RVT_1"/>
    <property type="match status" value="1"/>
</dbReference>
<evidence type="ECO:0000259" key="2">
    <source>
        <dbReference type="PROSITE" id="PS50878"/>
    </source>
</evidence>
<accession>A0A7W8DKN4</accession>
<dbReference type="PROSITE" id="PS50878">
    <property type="entry name" value="RT_POL"/>
    <property type="match status" value="1"/>
</dbReference>
<evidence type="ECO:0000313" key="4">
    <source>
        <dbReference type="Proteomes" id="UP000590740"/>
    </source>
</evidence>
<dbReference type="InterPro" id="IPR000477">
    <property type="entry name" value="RT_dom"/>
</dbReference>
<protein>
    <recommendedName>
        <fullName evidence="2">Reverse transcriptase domain-containing protein</fullName>
    </recommendedName>
</protein>
<evidence type="ECO:0000313" key="3">
    <source>
        <dbReference type="EMBL" id="MBB5033439.1"/>
    </source>
</evidence>
<organism evidence="3 4">
    <name type="scientific">Prosthecobacter vanneervenii</name>
    <dbReference type="NCBI Taxonomy" id="48466"/>
    <lineage>
        <taxon>Bacteria</taxon>
        <taxon>Pseudomonadati</taxon>
        <taxon>Verrucomicrobiota</taxon>
        <taxon>Verrucomicrobiia</taxon>
        <taxon>Verrucomicrobiales</taxon>
        <taxon>Verrucomicrobiaceae</taxon>
        <taxon>Prosthecobacter</taxon>
    </lineage>
</organism>
<dbReference type="NCBIfam" id="NF041747">
    <property type="entry name" value="Drt3a"/>
    <property type="match status" value="1"/>
</dbReference>